<dbReference type="PANTHER" id="PTHR15218">
    <property type="entry name" value="MD-1, MD-2 - RELATED"/>
    <property type="match status" value="1"/>
</dbReference>
<dbReference type="GO" id="GO:0032497">
    <property type="term" value="P:detection of lipopolysaccharide"/>
    <property type="evidence" value="ECO:0007669"/>
    <property type="project" value="TreeGrafter"/>
</dbReference>
<dbReference type="AlphaFoldDB" id="A0A452J7P3"/>
<dbReference type="STRING" id="38772.ENSGAGP00000036544"/>
<evidence type="ECO:0000313" key="3">
    <source>
        <dbReference type="Proteomes" id="UP000291020"/>
    </source>
</evidence>
<dbReference type="InterPro" id="IPR039217">
    <property type="entry name" value="LY96"/>
</dbReference>
<dbReference type="Gene3D" id="2.60.40.770">
    <property type="match status" value="1"/>
</dbReference>
<dbReference type="GO" id="GO:0001875">
    <property type="term" value="F:lipopolysaccharide immune receptor activity"/>
    <property type="evidence" value="ECO:0007669"/>
    <property type="project" value="TreeGrafter"/>
</dbReference>
<feature type="signal peptide" evidence="1">
    <location>
        <begin position="1"/>
        <end position="19"/>
    </location>
</feature>
<reference evidence="2" key="2">
    <citation type="submission" date="2025-08" db="UniProtKB">
        <authorList>
            <consortium name="Ensembl"/>
        </authorList>
    </citation>
    <scope>IDENTIFICATION</scope>
</reference>
<organism evidence="2 3">
    <name type="scientific">Gopherus agassizii</name>
    <name type="common">Agassiz's desert tortoise</name>
    <dbReference type="NCBI Taxonomy" id="38772"/>
    <lineage>
        <taxon>Eukaryota</taxon>
        <taxon>Metazoa</taxon>
        <taxon>Chordata</taxon>
        <taxon>Craniata</taxon>
        <taxon>Vertebrata</taxon>
        <taxon>Euteleostomi</taxon>
        <taxon>Archelosauria</taxon>
        <taxon>Testudinata</taxon>
        <taxon>Testudines</taxon>
        <taxon>Cryptodira</taxon>
        <taxon>Durocryptodira</taxon>
        <taxon>Testudinoidea</taxon>
        <taxon>Testudinidae</taxon>
        <taxon>Gopherus</taxon>
    </lineage>
</organism>
<dbReference type="GO" id="GO:0045087">
    <property type="term" value="P:innate immune response"/>
    <property type="evidence" value="ECO:0007669"/>
    <property type="project" value="InterPro"/>
</dbReference>
<reference evidence="2" key="3">
    <citation type="submission" date="2025-09" db="UniProtKB">
        <authorList>
            <consortium name="Ensembl"/>
        </authorList>
    </citation>
    <scope>IDENTIFICATION</scope>
</reference>
<dbReference type="PANTHER" id="PTHR15218:SF0">
    <property type="entry name" value="LYMPHOCYTE ANTIGEN 96"/>
    <property type="match status" value="1"/>
</dbReference>
<protein>
    <submittedName>
        <fullName evidence="2">Uncharacterized protein</fullName>
    </submittedName>
</protein>
<dbReference type="GO" id="GO:0034142">
    <property type="term" value="P:toll-like receptor 4 signaling pathway"/>
    <property type="evidence" value="ECO:0007669"/>
    <property type="project" value="TreeGrafter"/>
</dbReference>
<feature type="chain" id="PRO_5019554122" evidence="1">
    <location>
        <begin position="20"/>
        <end position="175"/>
    </location>
</feature>
<dbReference type="GO" id="GO:0001530">
    <property type="term" value="F:lipopolysaccharide binding"/>
    <property type="evidence" value="ECO:0007669"/>
    <property type="project" value="InterPro"/>
</dbReference>
<proteinExistence type="predicted"/>
<dbReference type="GO" id="GO:0035662">
    <property type="term" value="F:Toll-like receptor 4 binding"/>
    <property type="evidence" value="ECO:0007669"/>
    <property type="project" value="InterPro"/>
</dbReference>
<reference evidence="3" key="1">
    <citation type="journal article" date="2017" name="PLoS ONE">
        <title>The Agassiz's desert tortoise genome provides a resource for the conservation of a threatened species.</title>
        <authorList>
            <person name="Tollis M."/>
            <person name="DeNardo D.F."/>
            <person name="Cornelius J.A."/>
            <person name="Dolby G.A."/>
            <person name="Edwards T."/>
            <person name="Henen B.T."/>
            <person name="Karl A.E."/>
            <person name="Murphy R.W."/>
            <person name="Kusumi K."/>
        </authorList>
    </citation>
    <scope>NUCLEOTIDE SEQUENCE [LARGE SCALE GENOMIC DNA]</scope>
</reference>
<evidence type="ECO:0000256" key="1">
    <source>
        <dbReference type="SAM" id="SignalP"/>
    </source>
</evidence>
<sequence>MFQLVFFILFTSGFTESQGKKVLCSSSDVEISYSFCDSMEDVFFISIVPCSFSESRWKVTLSLIPRNDIIFLEGSVNVWYDAANILAQKKVICSGFDDDYSFCGTLKGETLNTTFEISGLKMELPKVLSKVYILYVINMLKVTKICKIACLHYTSPENSIAPKLYRTTSLLYFCF</sequence>
<accession>A0A452J7P3</accession>
<dbReference type="Ensembl" id="ENSGAGT00000041382.1">
    <property type="protein sequence ID" value="ENSGAGP00000036544.1"/>
    <property type="gene ID" value="ENSGAGG00000025910.1"/>
</dbReference>
<dbReference type="GO" id="GO:0031666">
    <property type="term" value="P:positive regulation of lipopolysaccharide-mediated signaling pathway"/>
    <property type="evidence" value="ECO:0007669"/>
    <property type="project" value="TreeGrafter"/>
</dbReference>
<evidence type="ECO:0000313" key="2">
    <source>
        <dbReference type="Ensembl" id="ENSGAGP00000036544.1"/>
    </source>
</evidence>
<dbReference type="GO" id="GO:0046696">
    <property type="term" value="C:lipopolysaccharide receptor complex"/>
    <property type="evidence" value="ECO:0007669"/>
    <property type="project" value="TreeGrafter"/>
</dbReference>
<name>A0A452J7P3_9SAUR</name>
<dbReference type="Proteomes" id="UP000291020">
    <property type="component" value="Unassembled WGS sequence"/>
</dbReference>
<keyword evidence="1" id="KW-0732">Signal</keyword>
<keyword evidence="3" id="KW-1185">Reference proteome</keyword>